<organism evidence="1 2">
    <name type="scientific">Camellia lanceoleosa</name>
    <dbReference type="NCBI Taxonomy" id="1840588"/>
    <lineage>
        <taxon>Eukaryota</taxon>
        <taxon>Viridiplantae</taxon>
        <taxon>Streptophyta</taxon>
        <taxon>Embryophyta</taxon>
        <taxon>Tracheophyta</taxon>
        <taxon>Spermatophyta</taxon>
        <taxon>Magnoliopsida</taxon>
        <taxon>eudicotyledons</taxon>
        <taxon>Gunneridae</taxon>
        <taxon>Pentapetalae</taxon>
        <taxon>asterids</taxon>
        <taxon>Ericales</taxon>
        <taxon>Theaceae</taxon>
        <taxon>Camellia</taxon>
    </lineage>
</organism>
<accession>A0ACC0GYX0</accession>
<evidence type="ECO:0000313" key="2">
    <source>
        <dbReference type="Proteomes" id="UP001060215"/>
    </source>
</evidence>
<evidence type="ECO:0000313" key="1">
    <source>
        <dbReference type="EMBL" id="KAI8005331.1"/>
    </source>
</evidence>
<protein>
    <submittedName>
        <fullName evidence="1">Disease resistance protein RPS2</fullName>
    </submittedName>
</protein>
<reference evidence="1 2" key="1">
    <citation type="journal article" date="2022" name="Plant J.">
        <title>Chromosome-level genome of Camellia lanceoleosa provides a valuable resource for understanding genome evolution and self-incompatibility.</title>
        <authorList>
            <person name="Gong W."/>
            <person name="Xiao S."/>
            <person name="Wang L."/>
            <person name="Liao Z."/>
            <person name="Chang Y."/>
            <person name="Mo W."/>
            <person name="Hu G."/>
            <person name="Li W."/>
            <person name="Zhao G."/>
            <person name="Zhu H."/>
            <person name="Hu X."/>
            <person name="Ji K."/>
            <person name="Xiang X."/>
            <person name="Song Q."/>
            <person name="Yuan D."/>
            <person name="Jin S."/>
            <person name="Zhang L."/>
        </authorList>
    </citation>
    <scope>NUCLEOTIDE SEQUENCE [LARGE SCALE GENOMIC DNA]</scope>
    <source>
        <strain evidence="1">SQ_2022a</strain>
    </source>
</reference>
<gene>
    <name evidence="1" type="ORF">LOK49_LG08G00506</name>
</gene>
<dbReference type="EMBL" id="CM045766">
    <property type="protein sequence ID" value="KAI8005331.1"/>
    <property type="molecule type" value="Genomic_DNA"/>
</dbReference>
<proteinExistence type="predicted"/>
<sequence>MDNVIEIWPRELQPKVGEMSISNCRKLLNILKGMQSIEQLMVGFCQSVEVAFDLEGIIVREGYPDIVLPSLRVLGLLYLPKLTHVWKNNSLRIHSVQNLKSLIVMGCSSLRYIFSSFQAKLLVKLKQISVAECGGLEAIVNEEPNVDDEVATNIIMFPQLKRLSLCHLPNLKSLCPQAYTFEGSFIKEIKVINCPNLRAIPSAWQRNVPEVEFFNSSQHHLLDTKFILSTKGMLDVTGIDEPTEIWHNQLEVRCLDKVRFMRVQCCGKLSSVVSSKLMQRLHNIQRLKVWWCDSLEMIFDLQEGVCADVAEKETFPNELIVLKLKYLPKLTHIWKNISQQTHCFENLRFLRVQCCDNLRYIFTISMANVLVNLDDLTVEHCEKVEKIVTRENDEIFSRRIYFVKLINLPSLVCFGPDVNNTEIPAGRTSVRLCPKFPGDFRGMIFSNSMKIKKLEKPTKVTGWSHISVETIY</sequence>
<name>A0ACC0GYX0_9ERIC</name>
<keyword evidence="2" id="KW-1185">Reference proteome</keyword>
<dbReference type="Proteomes" id="UP001060215">
    <property type="component" value="Chromosome 9"/>
</dbReference>
<comment type="caution">
    <text evidence="1">The sequence shown here is derived from an EMBL/GenBank/DDBJ whole genome shotgun (WGS) entry which is preliminary data.</text>
</comment>